<evidence type="ECO:0000256" key="12">
    <source>
        <dbReference type="ARBA" id="ARBA00023170"/>
    </source>
</evidence>
<dbReference type="GO" id="GO:0043235">
    <property type="term" value="C:receptor complex"/>
    <property type="evidence" value="ECO:0007669"/>
    <property type="project" value="TreeGrafter"/>
</dbReference>
<dbReference type="RefSeq" id="XP_023563234.1">
    <property type="nucleotide sequence ID" value="XM_023707466.1"/>
</dbReference>
<keyword evidence="4 14" id="KW-0812">Transmembrane</keyword>
<dbReference type="InterPro" id="IPR003961">
    <property type="entry name" value="FN3_dom"/>
</dbReference>
<feature type="chain" id="PRO_5044518842" description="Prolactin receptor" evidence="14">
    <location>
        <begin position="25"/>
        <end position="618"/>
    </location>
</feature>
<dbReference type="InterPro" id="IPR050379">
    <property type="entry name" value="Type-I_Cytokine_Rcpt"/>
</dbReference>
<dbReference type="SMART" id="SM00060">
    <property type="entry name" value="FN3"/>
    <property type="match status" value="2"/>
</dbReference>
<keyword evidence="13" id="KW-0325">Glycoprotein</keyword>
<dbReference type="GO" id="GO:0046872">
    <property type="term" value="F:metal ion binding"/>
    <property type="evidence" value="ECO:0007669"/>
    <property type="project" value="UniProtKB-KW"/>
</dbReference>
<dbReference type="OrthoDB" id="8858139at2759"/>
<evidence type="ECO:0000256" key="3">
    <source>
        <dbReference type="ARBA" id="ARBA00019818"/>
    </source>
</evidence>
<dbReference type="SUPFAM" id="SSF49265">
    <property type="entry name" value="Fibronectin type III"/>
    <property type="match status" value="2"/>
</dbReference>
<dbReference type="FunFam" id="2.60.40.10:FF:000358">
    <property type="entry name" value="Prolactin receptor"/>
    <property type="match status" value="1"/>
</dbReference>
<keyword evidence="11 14" id="KW-1015">Disulfide bond</keyword>
<evidence type="ECO:0000256" key="6">
    <source>
        <dbReference type="ARBA" id="ARBA00022729"/>
    </source>
</evidence>
<feature type="transmembrane region" description="Helical" evidence="14">
    <location>
        <begin position="234"/>
        <end position="253"/>
    </location>
</feature>
<evidence type="ECO:0000256" key="1">
    <source>
        <dbReference type="ARBA" id="ARBA00004479"/>
    </source>
</evidence>
<evidence type="ECO:0000313" key="18">
    <source>
        <dbReference type="RefSeq" id="XP_023563233.1"/>
    </source>
</evidence>
<feature type="domain" description="Fibronectin type-III" evidence="16">
    <location>
        <begin position="27"/>
        <end position="127"/>
    </location>
</feature>
<name>A0A6P6DT09_OCTDE</name>
<evidence type="ECO:0000256" key="9">
    <source>
        <dbReference type="ARBA" id="ARBA00022989"/>
    </source>
</evidence>
<dbReference type="CTD" id="5618"/>
<evidence type="ECO:0000313" key="17">
    <source>
        <dbReference type="Proteomes" id="UP000515203"/>
    </source>
</evidence>
<feature type="region of interest" description="Disordered" evidence="15">
    <location>
        <begin position="324"/>
        <end position="357"/>
    </location>
</feature>
<dbReference type="Gene3D" id="2.60.40.10">
    <property type="entry name" value="Immunoglobulins"/>
    <property type="match status" value="2"/>
</dbReference>
<reference evidence="18 19" key="1">
    <citation type="submission" date="2025-04" db="UniProtKB">
        <authorList>
            <consortium name="RefSeq"/>
        </authorList>
    </citation>
    <scope>IDENTIFICATION</scope>
</reference>
<dbReference type="GO" id="GO:0008284">
    <property type="term" value="P:positive regulation of cell population proliferation"/>
    <property type="evidence" value="ECO:0007669"/>
    <property type="project" value="TreeGrafter"/>
</dbReference>
<comment type="domain">
    <text evidence="14">The WSXWS motif appears to be necessary for proper protein folding and thereby efficient intracellular transport and cell-surface receptor binding.</text>
</comment>
<dbReference type="InterPro" id="IPR013783">
    <property type="entry name" value="Ig-like_fold"/>
</dbReference>
<dbReference type="Pfam" id="PF09067">
    <property type="entry name" value="EpoR_lig-bind"/>
    <property type="match status" value="1"/>
</dbReference>
<comment type="subcellular location">
    <subcellularLocation>
        <location evidence="1 14">Membrane</location>
        <topology evidence="1 14">Single-pass type I membrane protein</topology>
    </subcellularLocation>
</comment>
<proteinExistence type="inferred from homology"/>
<comment type="similarity">
    <text evidence="2 14">Belongs to the type I cytokine receptor family. Type 1 subfamily.</text>
</comment>
<evidence type="ECO:0000256" key="4">
    <source>
        <dbReference type="ARBA" id="ARBA00022692"/>
    </source>
</evidence>
<evidence type="ECO:0000256" key="10">
    <source>
        <dbReference type="ARBA" id="ARBA00023136"/>
    </source>
</evidence>
<feature type="domain" description="Fibronectin type-III" evidence="16">
    <location>
        <begin position="129"/>
        <end position="229"/>
    </location>
</feature>
<keyword evidence="6 14" id="KW-0732">Signal</keyword>
<dbReference type="PANTHER" id="PTHR23036">
    <property type="entry name" value="CYTOKINE RECEPTOR"/>
    <property type="match status" value="1"/>
</dbReference>
<dbReference type="GO" id="GO:0009897">
    <property type="term" value="C:external side of plasma membrane"/>
    <property type="evidence" value="ECO:0007669"/>
    <property type="project" value="TreeGrafter"/>
</dbReference>
<dbReference type="GO" id="GO:0004925">
    <property type="term" value="F:prolactin receptor activity"/>
    <property type="evidence" value="ECO:0007669"/>
    <property type="project" value="TreeGrafter"/>
</dbReference>
<dbReference type="Proteomes" id="UP000515203">
    <property type="component" value="Unplaced"/>
</dbReference>
<dbReference type="InterPro" id="IPR036116">
    <property type="entry name" value="FN3_sf"/>
</dbReference>
<dbReference type="InterPro" id="IPR015152">
    <property type="entry name" value="Growth/epo_recpt_lig-bind"/>
</dbReference>
<dbReference type="Pfam" id="PF00041">
    <property type="entry name" value="fn3"/>
    <property type="match status" value="1"/>
</dbReference>
<gene>
    <name evidence="18 19" type="primary">Prlr</name>
    <name evidence="14" type="synonym">PRLR</name>
</gene>
<dbReference type="AlphaFoldDB" id="A0A6P6DT09"/>
<keyword evidence="10 14" id="KW-0472">Membrane</keyword>
<feature type="signal peptide" evidence="14">
    <location>
        <begin position="1"/>
        <end position="24"/>
    </location>
</feature>
<dbReference type="FunFam" id="2.60.40.10:FF:000287">
    <property type="entry name" value="Prolactin receptor"/>
    <property type="match status" value="1"/>
</dbReference>
<organism evidence="17 19">
    <name type="scientific">Octodon degus</name>
    <name type="common">Degu</name>
    <name type="synonym">Sciurus degus</name>
    <dbReference type="NCBI Taxonomy" id="10160"/>
    <lineage>
        <taxon>Eukaryota</taxon>
        <taxon>Metazoa</taxon>
        <taxon>Chordata</taxon>
        <taxon>Craniata</taxon>
        <taxon>Vertebrata</taxon>
        <taxon>Euteleostomi</taxon>
        <taxon>Mammalia</taxon>
        <taxon>Eutheria</taxon>
        <taxon>Euarchontoglires</taxon>
        <taxon>Glires</taxon>
        <taxon>Rodentia</taxon>
        <taxon>Hystricomorpha</taxon>
        <taxon>Octodontidae</taxon>
        <taxon>Octodon</taxon>
    </lineage>
</organism>
<keyword evidence="9 14" id="KW-1133">Transmembrane helix</keyword>
<protein>
    <recommendedName>
        <fullName evidence="3 14">Prolactin receptor</fullName>
        <shortName evidence="14">PRL-R</shortName>
    </recommendedName>
</protein>
<dbReference type="PROSITE" id="PS01352">
    <property type="entry name" value="HEMATOPO_REC_L_F1"/>
    <property type="match status" value="1"/>
</dbReference>
<evidence type="ECO:0000256" key="15">
    <source>
        <dbReference type="SAM" id="MobiDB-lite"/>
    </source>
</evidence>
<dbReference type="RefSeq" id="XP_023563233.1">
    <property type="nucleotide sequence ID" value="XM_023707465.1"/>
</dbReference>
<evidence type="ECO:0000313" key="19">
    <source>
        <dbReference type="RefSeq" id="XP_023563234.1"/>
    </source>
</evidence>
<evidence type="ECO:0000256" key="7">
    <source>
        <dbReference type="ARBA" id="ARBA00022737"/>
    </source>
</evidence>
<evidence type="ECO:0000256" key="13">
    <source>
        <dbReference type="ARBA" id="ARBA00023180"/>
    </source>
</evidence>
<keyword evidence="8 14" id="KW-0862">Zinc</keyword>
<evidence type="ECO:0000259" key="16">
    <source>
        <dbReference type="PROSITE" id="PS50853"/>
    </source>
</evidence>
<keyword evidence="7" id="KW-0677">Repeat</keyword>
<dbReference type="InterPro" id="IPR003528">
    <property type="entry name" value="Long_hematopoietin_rcpt_CS"/>
</dbReference>
<keyword evidence="12 14" id="KW-0675">Receptor</keyword>
<evidence type="ECO:0000256" key="5">
    <source>
        <dbReference type="ARBA" id="ARBA00022723"/>
    </source>
</evidence>
<accession>A0A6P6DT09</accession>
<dbReference type="PROSITE" id="PS50853">
    <property type="entry name" value="FN3"/>
    <property type="match status" value="2"/>
</dbReference>
<evidence type="ECO:0000256" key="14">
    <source>
        <dbReference type="RuleBase" id="RU365035"/>
    </source>
</evidence>
<comment type="domain">
    <text evidence="14">The box 1 motif is required for JAK interaction and/or activation.</text>
</comment>
<dbReference type="GeneID" id="101565087"/>
<keyword evidence="5 14" id="KW-0479">Metal-binding</keyword>
<keyword evidence="17" id="KW-1185">Reference proteome</keyword>
<dbReference type="GO" id="GO:0019955">
    <property type="term" value="F:cytokine binding"/>
    <property type="evidence" value="ECO:0007669"/>
    <property type="project" value="TreeGrafter"/>
</dbReference>
<evidence type="ECO:0000256" key="2">
    <source>
        <dbReference type="ARBA" id="ARBA00007885"/>
    </source>
</evidence>
<comment type="subunit">
    <text evidence="14">Interacts with SMARCA1. Interacts with NEK3 and VAV2 and this interaction is prolactin-dependent.</text>
</comment>
<comment type="function">
    <text evidence="14">This is a receptor for the anterior pituitary hormone prolactin.</text>
</comment>
<evidence type="ECO:0000256" key="11">
    <source>
        <dbReference type="ARBA" id="ARBA00023157"/>
    </source>
</evidence>
<evidence type="ECO:0000256" key="8">
    <source>
        <dbReference type="ARBA" id="ARBA00022833"/>
    </source>
</evidence>
<dbReference type="CDD" id="cd00063">
    <property type="entry name" value="FN3"/>
    <property type="match status" value="2"/>
</dbReference>
<dbReference type="PANTHER" id="PTHR23036:SF86">
    <property type="entry name" value="PROLACTIN RECEPTOR"/>
    <property type="match status" value="1"/>
</dbReference>
<sequence>MKENETPTVVFILLLFLNIRLLNGASPPGKPVIVKCRSPEKETFTCWWKPGSNGGLPTNYTLTYYKEGENIIYECPDYTTGGPNSCFFSRKYTTIWTIYVMRVNATNKMGNTASDVRFVDVTYIVEPNAPQNVTLEIKKSQDREAYLWIKWLAPTLVDTRSGWLILQYEIRLKPEKATEWETHYAGHQTNFKILNLSPGQKYFVQVRCKPDHGFWSQWSQEKSIKIPGDANMNVTVWIFVAVLSVVICLVIFWRVALNGYRVMTCIFPPIPGPKIKGLDTRLLEKGKTEELLSAFGCQDFPPTSDCEDLLVEFLEVDDSEDQQLMPDLPKKYPGQGVKSQNPDPDNDSGHGSCDSPSLLSEKCETPWLNPTTFHNSEVTGKLDYVEANITCTWDPQTISTQDKILHFHANGLRSSTGPLPQPTQDNPRSPYHSIAEVCKLVMGPNAALATALDNPGRDALKFCKPNETEGEEKAIGQMEVESFPSTTEQEAAWLLPQEKPSVIPTQALDYVEIHKVNRDGALSLTLKQKESSDQTENPWAPKMSKEYAKVAKVTDNNTLVLVPDPRAQNKEVPLPLQHNQAEKDMGCSTATPSNCRLQGGLEYLDPTRFMRSYHGQLD</sequence>
<dbReference type="GO" id="GO:0017046">
    <property type="term" value="F:peptide hormone binding"/>
    <property type="evidence" value="ECO:0007669"/>
    <property type="project" value="TreeGrafter"/>
</dbReference>